<dbReference type="Gene3D" id="1.20.1050.140">
    <property type="match status" value="1"/>
</dbReference>
<accession>A0A840US04</accession>
<dbReference type="InterPro" id="IPR051278">
    <property type="entry name" value="HdrB/HdrD_reductase"/>
</dbReference>
<gene>
    <name evidence="3" type="ORF">HNQ81_001169</name>
</gene>
<keyword evidence="4" id="KW-1185">Reference proteome</keyword>
<name>A0A840US04_9BACT</name>
<dbReference type="EC" id="1.8.98.1" evidence="3"/>
<evidence type="ECO:0000313" key="3">
    <source>
        <dbReference type="EMBL" id="MBB5347453.1"/>
    </source>
</evidence>
<evidence type="ECO:0000256" key="1">
    <source>
        <dbReference type="ARBA" id="ARBA00023002"/>
    </source>
</evidence>
<proteinExistence type="predicted"/>
<dbReference type="EMBL" id="JACHEO010000004">
    <property type="protein sequence ID" value="MBB5347453.1"/>
    <property type="molecule type" value="Genomic_DNA"/>
</dbReference>
<dbReference type="PANTHER" id="PTHR42947">
    <property type="entry name" value="COB--COM HETERODISULFIDE REDUCTASE SUBUNIT B 1"/>
    <property type="match status" value="1"/>
</dbReference>
<dbReference type="Proteomes" id="UP000539642">
    <property type="component" value="Unassembled WGS sequence"/>
</dbReference>
<comment type="caution">
    <text evidence="3">The sequence shown here is derived from an EMBL/GenBank/DDBJ whole genome shotgun (WGS) entry which is preliminary data.</text>
</comment>
<organism evidence="3 4">
    <name type="scientific">Desulfoprunum benzoelyticum</name>
    <dbReference type="NCBI Taxonomy" id="1506996"/>
    <lineage>
        <taxon>Bacteria</taxon>
        <taxon>Pseudomonadati</taxon>
        <taxon>Thermodesulfobacteriota</taxon>
        <taxon>Desulfobulbia</taxon>
        <taxon>Desulfobulbales</taxon>
        <taxon>Desulfobulbaceae</taxon>
        <taxon>Desulfoprunum</taxon>
    </lineage>
</organism>
<dbReference type="RefSeq" id="WP_183349234.1">
    <property type="nucleotide sequence ID" value="NZ_JACHEO010000004.1"/>
</dbReference>
<evidence type="ECO:0000259" key="2">
    <source>
        <dbReference type="Pfam" id="PF02754"/>
    </source>
</evidence>
<sequence>MKISYYPGCTLKSKAANLEAAAVAALATLGIDVEEIDRWNCCGAVFSLTADDLIHQVGPVRNLVRAKEQGATQLVTLCSMCYNTLARANRIMRDDAVKRDTINRFMDEEIDYAGEVEVVHLLTFLEREVGWQKIREKVKVPLEGLRVAPYYGCTLQRPADVGIEPFGSFHLMTGLLEALGATVTPFAAADTCCGSYQVLNGEAGARSTAAVILDNAAASGAEALATSCPLCEYNLGKQQGRLLEAGQITTAVPTFYFTQLLAVALGVAPESCLFDLNSAASLDLLKTKNCLVAA</sequence>
<dbReference type="AlphaFoldDB" id="A0A840US04"/>
<dbReference type="PANTHER" id="PTHR42947:SF1">
    <property type="entry name" value="COB--COM HETERODISULFIDE REDUCTASE SUBUNIT B 1"/>
    <property type="match status" value="1"/>
</dbReference>
<feature type="domain" description="Cysteine-rich" evidence="2">
    <location>
        <begin position="4"/>
        <end position="85"/>
    </location>
</feature>
<protein>
    <submittedName>
        <fullName evidence="3">Heterodisulfide reductase subunit B</fullName>
        <ecNumber evidence="3">1.8.98.1</ecNumber>
    </submittedName>
</protein>
<keyword evidence="1 3" id="KW-0560">Oxidoreductase</keyword>
<dbReference type="GO" id="GO:0051912">
    <property type="term" value="F:CoB--CoM heterodisulfide reductase activity"/>
    <property type="evidence" value="ECO:0007669"/>
    <property type="project" value="UniProtKB-EC"/>
</dbReference>
<reference evidence="3 4" key="1">
    <citation type="submission" date="2020-08" db="EMBL/GenBank/DDBJ databases">
        <title>Genomic Encyclopedia of Type Strains, Phase IV (KMG-IV): sequencing the most valuable type-strain genomes for metagenomic binning, comparative biology and taxonomic classification.</title>
        <authorList>
            <person name="Goeker M."/>
        </authorList>
    </citation>
    <scope>NUCLEOTIDE SEQUENCE [LARGE SCALE GENOMIC DNA]</scope>
    <source>
        <strain evidence="3 4">DSM 28570</strain>
    </source>
</reference>
<evidence type="ECO:0000313" key="4">
    <source>
        <dbReference type="Proteomes" id="UP000539642"/>
    </source>
</evidence>
<dbReference type="Pfam" id="PF02754">
    <property type="entry name" value="CCG"/>
    <property type="match status" value="2"/>
</dbReference>
<feature type="domain" description="Cysteine-rich" evidence="2">
    <location>
        <begin position="147"/>
        <end position="235"/>
    </location>
</feature>
<dbReference type="InterPro" id="IPR004017">
    <property type="entry name" value="Cys_rich_dom"/>
</dbReference>